<name>X1SR69_9ZZZZ</name>
<reference evidence="1" key="1">
    <citation type="journal article" date="2014" name="Front. Microbiol.">
        <title>High frequency of phylogenetically diverse reductive dehalogenase-homologous genes in deep subseafloor sedimentary metagenomes.</title>
        <authorList>
            <person name="Kawai M."/>
            <person name="Futagami T."/>
            <person name="Toyoda A."/>
            <person name="Takaki Y."/>
            <person name="Nishi S."/>
            <person name="Hori S."/>
            <person name="Arai W."/>
            <person name="Tsubouchi T."/>
            <person name="Morono Y."/>
            <person name="Uchiyama I."/>
            <person name="Ito T."/>
            <person name="Fujiyama A."/>
            <person name="Inagaki F."/>
            <person name="Takami H."/>
        </authorList>
    </citation>
    <scope>NUCLEOTIDE SEQUENCE</scope>
    <source>
        <strain evidence="1">Expedition CK06-06</strain>
    </source>
</reference>
<gene>
    <name evidence="1" type="ORF">S12H4_25858</name>
</gene>
<organism evidence="1">
    <name type="scientific">marine sediment metagenome</name>
    <dbReference type="NCBI Taxonomy" id="412755"/>
    <lineage>
        <taxon>unclassified sequences</taxon>
        <taxon>metagenomes</taxon>
        <taxon>ecological metagenomes</taxon>
    </lineage>
</organism>
<sequence length="298" mass="33823">ELIALFRRGELRYKDDLYAEADKIGWSKPDVDYMLKVTEVIPSAGDIIRYAVREVYTPEIAEAFGQYEELPKVLKEAKDDLAAAGLPEPTFTKEWAAHWLLPSIMQGFEMLHRGVIPFKSTGAQPLSLERLMVALDIMPAWREPLKDISYVPYTRVDVRRMHKIGVLNDEAVFTAYADVGFSPFALGEMHTTVAEAFACETCRHESKCGHMLDFTILYNSDPPDVEKDEKDKERDHTKADILSGLADGLLEAPEATTLLTGLGFDSKEVEYYLSRVEFEQDSDELTISLRYLHDSYIK</sequence>
<dbReference type="EMBL" id="BARW01014611">
    <property type="protein sequence ID" value="GAI77850.1"/>
    <property type="molecule type" value="Genomic_DNA"/>
</dbReference>
<accession>X1SR69</accession>
<feature type="non-terminal residue" evidence="1">
    <location>
        <position position="1"/>
    </location>
</feature>
<dbReference type="AlphaFoldDB" id="X1SR69"/>
<proteinExistence type="predicted"/>
<evidence type="ECO:0000313" key="1">
    <source>
        <dbReference type="EMBL" id="GAI77850.1"/>
    </source>
</evidence>
<feature type="non-terminal residue" evidence="1">
    <location>
        <position position="298"/>
    </location>
</feature>
<protein>
    <submittedName>
        <fullName evidence="1">Uncharacterized protein</fullName>
    </submittedName>
</protein>
<comment type="caution">
    <text evidence="1">The sequence shown here is derived from an EMBL/GenBank/DDBJ whole genome shotgun (WGS) entry which is preliminary data.</text>
</comment>